<protein>
    <submittedName>
        <fullName evidence="5">VWA domain-containing protein</fullName>
    </submittedName>
</protein>
<feature type="domain" description="VWFA" evidence="4">
    <location>
        <begin position="33"/>
        <end position="214"/>
    </location>
</feature>
<evidence type="ECO:0000256" key="2">
    <source>
        <dbReference type="SAM" id="Phobius"/>
    </source>
</evidence>
<sequence>MRILKILVLSLATVTWTSIVMAAQSVASNAKPDVRLLIDISGSMKKNDPNNLRVPALQLVTNLLPQGSEAGVWAFGRYVNMMVRLAPVDAQWQENATKSATKINSAGLYTNIGGVLEKASYGWSKPNPSEKRSLILLTDGMVDISKDPKVNAKERERILNQILPKLVNAKVSIHTIALSKNADHELLKTLSTQTDGWYQAVESAEELQKVFLKIFEQSAARDSLPLTDNNFNVDASIEEMTLLVFKQDPLEKVRLVAPDKSVIEDASPDGSVRWFTTAGYDLVTVKSPAPGAWQIDAKVDPDNRVMVVSKLGLDVAPVPNNLLAGEAINYQVGLLEDGKPITKPDFLSLVEARLVQSKQGQTSRLAMFYDSGNHQFKQNFFTDSFEGVLQLTLEVKSPTFERTRNHAINIYGSPLQHQVEISDQETKPHAIHFTVRDDIVQSESLKVNATVTQPDGEKQYMALEDFDQPIELRVSPAGGDYAIALDIKGKSIVGRDFSVSPEPIVFSTSPTPSYLLSQQAKPQEEEVKEVVEEPDAPAEEEKKPEEEEEKPAEPTEEAVEQPEPEEEVDWTFWLIVGGGANLILIILGFFGWRFIKKKGQHSSALLANELGVEDDDDDEDDEDDDE</sequence>
<dbReference type="RefSeq" id="WP_142934775.1">
    <property type="nucleotide sequence ID" value="NZ_ML660171.1"/>
</dbReference>
<feature type="compositionally biased region" description="Acidic residues" evidence="1">
    <location>
        <begin position="611"/>
        <end position="626"/>
    </location>
</feature>
<keyword evidence="2" id="KW-1133">Transmembrane helix</keyword>
<keyword evidence="2" id="KW-0812">Transmembrane</keyword>
<feature type="compositionally biased region" description="Acidic residues" evidence="1">
    <location>
        <begin position="546"/>
        <end position="565"/>
    </location>
</feature>
<feature type="chain" id="PRO_5021894772" evidence="3">
    <location>
        <begin position="23"/>
        <end position="626"/>
    </location>
</feature>
<feature type="region of interest" description="Disordered" evidence="1">
    <location>
        <begin position="510"/>
        <end position="565"/>
    </location>
</feature>
<feature type="transmembrane region" description="Helical" evidence="2">
    <location>
        <begin position="570"/>
        <end position="592"/>
    </location>
</feature>
<dbReference type="OrthoDB" id="798937at2"/>
<dbReference type="PROSITE" id="PS50234">
    <property type="entry name" value="VWFA"/>
    <property type="match status" value="1"/>
</dbReference>
<dbReference type="Proteomes" id="UP000315439">
    <property type="component" value="Unassembled WGS sequence"/>
</dbReference>
<feature type="region of interest" description="Disordered" evidence="1">
    <location>
        <begin position="606"/>
        <end position="626"/>
    </location>
</feature>
<feature type="compositionally biased region" description="Polar residues" evidence="1">
    <location>
        <begin position="510"/>
        <end position="521"/>
    </location>
</feature>
<evidence type="ECO:0000256" key="1">
    <source>
        <dbReference type="SAM" id="MobiDB-lite"/>
    </source>
</evidence>
<organism evidence="5 6">
    <name type="scientific">Aliikangiella coralliicola</name>
    <dbReference type="NCBI Taxonomy" id="2592383"/>
    <lineage>
        <taxon>Bacteria</taxon>
        <taxon>Pseudomonadati</taxon>
        <taxon>Pseudomonadota</taxon>
        <taxon>Gammaproteobacteria</taxon>
        <taxon>Oceanospirillales</taxon>
        <taxon>Pleioneaceae</taxon>
        <taxon>Aliikangiella</taxon>
    </lineage>
</organism>
<name>A0A545U0J5_9GAMM</name>
<dbReference type="EMBL" id="VIKS01000015">
    <property type="protein sequence ID" value="TQV82982.1"/>
    <property type="molecule type" value="Genomic_DNA"/>
</dbReference>
<accession>A0A545U0J5</accession>
<evidence type="ECO:0000256" key="3">
    <source>
        <dbReference type="SAM" id="SignalP"/>
    </source>
</evidence>
<proteinExistence type="predicted"/>
<dbReference type="Pfam" id="PF00092">
    <property type="entry name" value="VWA"/>
    <property type="match status" value="1"/>
</dbReference>
<dbReference type="InterPro" id="IPR002035">
    <property type="entry name" value="VWF_A"/>
</dbReference>
<dbReference type="SMART" id="SM00327">
    <property type="entry name" value="VWA"/>
    <property type="match status" value="1"/>
</dbReference>
<dbReference type="SUPFAM" id="SSF53300">
    <property type="entry name" value="vWA-like"/>
    <property type="match status" value="1"/>
</dbReference>
<feature type="compositionally biased region" description="Basic and acidic residues" evidence="1">
    <location>
        <begin position="522"/>
        <end position="531"/>
    </location>
</feature>
<evidence type="ECO:0000259" key="4">
    <source>
        <dbReference type="PROSITE" id="PS50234"/>
    </source>
</evidence>
<reference evidence="5 6" key="1">
    <citation type="submission" date="2019-07" db="EMBL/GenBank/DDBJ databases">
        <title>Draft genome for Aliikangiella sp. M105.</title>
        <authorList>
            <person name="Wang G."/>
        </authorList>
    </citation>
    <scope>NUCLEOTIDE SEQUENCE [LARGE SCALE GENOMIC DNA]</scope>
    <source>
        <strain evidence="5 6">M105</strain>
    </source>
</reference>
<dbReference type="CDD" id="cd00198">
    <property type="entry name" value="vWFA"/>
    <property type="match status" value="1"/>
</dbReference>
<keyword evidence="3" id="KW-0732">Signal</keyword>
<evidence type="ECO:0000313" key="5">
    <source>
        <dbReference type="EMBL" id="TQV82982.1"/>
    </source>
</evidence>
<keyword evidence="2" id="KW-0472">Membrane</keyword>
<dbReference type="AlphaFoldDB" id="A0A545U0J5"/>
<evidence type="ECO:0000313" key="6">
    <source>
        <dbReference type="Proteomes" id="UP000315439"/>
    </source>
</evidence>
<feature type="signal peptide" evidence="3">
    <location>
        <begin position="1"/>
        <end position="22"/>
    </location>
</feature>
<dbReference type="Gene3D" id="3.40.50.410">
    <property type="entry name" value="von Willebrand factor, type A domain"/>
    <property type="match status" value="1"/>
</dbReference>
<keyword evidence="6" id="KW-1185">Reference proteome</keyword>
<dbReference type="InterPro" id="IPR036465">
    <property type="entry name" value="vWFA_dom_sf"/>
</dbReference>
<comment type="caution">
    <text evidence="5">The sequence shown here is derived from an EMBL/GenBank/DDBJ whole genome shotgun (WGS) entry which is preliminary data.</text>
</comment>
<gene>
    <name evidence="5" type="ORF">FLL46_24745</name>
</gene>